<evidence type="ECO:0000256" key="8">
    <source>
        <dbReference type="ARBA" id="ARBA00023170"/>
    </source>
</evidence>
<dbReference type="PANTHER" id="PTHR32552:SF83">
    <property type="entry name" value="BLR3904 PROTEIN"/>
    <property type="match status" value="1"/>
</dbReference>
<reference evidence="15 16" key="1">
    <citation type="submission" date="2021-01" db="EMBL/GenBank/DDBJ databases">
        <title>Belnapia mucosa sp. nov. and Belnapia arida sp. nov., isolated from the Tabernas Desert (Almeria, Spain).</title>
        <authorList>
            <person name="Molina-Menor E."/>
            <person name="Vidal-Verdu A."/>
            <person name="Calonge A."/>
            <person name="Satari L."/>
            <person name="Pereto Magraner J."/>
            <person name="Porcar Miralles M."/>
        </authorList>
    </citation>
    <scope>NUCLEOTIDE SEQUENCE [LARGE SCALE GENOMIC DNA]</scope>
    <source>
        <strain evidence="15 16">T6</strain>
    </source>
</reference>
<dbReference type="PANTHER" id="PTHR32552">
    <property type="entry name" value="FERRICHROME IRON RECEPTOR-RELATED"/>
    <property type="match status" value="1"/>
</dbReference>
<dbReference type="CDD" id="cd01347">
    <property type="entry name" value="ligand_gated_channel"/>
    <property type="match status" value="1"/>
</dbReference>
<keyword evidence="6 11" id="KW-0798">TonB box</keyword>
<evidence type="ECO:0000313" key="15">
    <source>
        <dbReference type="EMBL" id="MBL6456798.1"/>
    </source>
</evidence>
<dbReference type="RefSeq" id="WP_202826540.1">
    <property type="nucleotide sequence ID" value="NZ_JAEUXJ010000006.1"/>
</dbReference>
<evidence type="ECO:0000256" key="10">
    <source>
        <dbReference type="PROSITE-ProRule" id="PRU01360"/>
    </source>
</evidence>
<organism evidence="15 16">
    <name type="scientific">Belnapia mucosa</name>
    <dbReference type="NCBI Taxonomy" id="2804532"/>
    <lineage>
        <taxon>Bacteria</taxon>
        <taxon>Pseudomonadati</taxon>
        <taxon>Pseudomonadota</taxon>
        <taxon>Alphaproteobacteria</taxon>
        <taxon>Acetobacterales</taxon>
        <taxon>Roseomonadaceae</taxon>
        <taxon>Belnapia</taxon>
    </lineage>
</organism>
<dbReference type="InterPro" id="IPR036942">
    <property type="entry name" value="Beta-barrel_TonB_sf"/>
</dbReference>
<keyword evidence="5 10" id="KW-0812">Transmembrane</keyword>
<feature type="chain" id="PRO_5046150027" evidence="12">
    <location>
        <begin position="31"/>
        <end position="710"/>
    </location>
</feature>
<evidence type="ECO:0000256" key="3">
    <source>
        <dbReference type="ARBA" id="ARBA00022448"/>
    </source>
</evidence>
<keyword evidence="3 10" id="KW-0813">Transport</keyword>
<dbReference type="InterPro" id="IPR039426">
    <property type="entry name" value="TonB-dep_rcpt-like"/>
</dbReference>
<dbReference type="InterPro" id="IPR037066">
    <property type="entry name" value="Plug_dom_sf"/>
</dbReference>
<sequence length="710" mass="77253">MSLRAPLPNLQPSLGLAGVGLLAAAPGALAQGGPPDAGAIALPEMNVQGQNPPRYRADDTPVVRLPTSVREAPQSITVVPRELIEERGATSLREALRNVTGISLAAGEGGFSGDNLTLRGFSARNDFFIDGIRDSAQYTRDPFFLDSVEVLKGPSAIIFGRGSTGGAINLSTRMPQARNFGELTLSGFSPFGLRATSDIGMYSGTVGVRLNAMATRQDIAGRNHVTNERWGVAPSVTWGLGTNTQVSLHFLHQSEDNVPDFGVPIVRGRPAPVSYNTFYGLAGVDRERTETNVMTLTAQHRFADGINLRNTFRYGNYDRNINATAPRLLTTITPTTNLSTVLVNRQPQVRRGTDTILQNQTELRAVANTGPLRHQIVTGIELGRETSQLTRFTSNNRPNATLFNPNYFQAFDQTLSVNTDADTTAHTLGLFLADQIRIGEYFEVLLGGRYDRFEADFNSLAGATGITTKLNRTDDMFSWRGALVFKPLSTVRTYFSAGTSFNPSAEALTLAANTATLAPEKNRSFEIGASWDVTQDLSIRGAVFRIEKTNARTPDPANGTLNVLNGEQRSDGFEISAAGRITRNWNVITGYTYLDSQITRSGTPTEVGKELLNTPRHTATFWTSYDLPYGVQLGGGFSYIDKRYGNNANTVIAPAYMRYDAAVAWGITDQLQLRLNALNLTDKRFYEGVYAGNITPGAGRTFILSLAARY</sequence>
<keyword evidence="9 10" id="KW-0998">Cell outer membrane</keyword>
<comment type="similarity">
    <text evidence="2 10 11">Belongs to the TonB-dependent receptor family.</text>
</comment>
<protein>
    <submittedName>
        <fullName evidence="15">TonB-dependent siderophore receptor</fullName>
    </submittedName>
</protein>
<proteinExistence type="inferred from homology"/>
<gene>
    <name evidence="15" type="ORF">JMJ55_15785</name>
</gene>
<feature type="domain" description="TonB-dependent receptor-like beta-barrel" evidence="13">
    <location>
        <begin position="238"/>
        <end position="680"/>
    </location>
</feature>
<comment type="caution">
    <text evidence="15">The sequence shown here is derived from an EMBL/GenBank/DDBJ whole genome shotgun (WGS) entry which is preliminary data.</text>
</comment>
<dbReference type="Proteomes" id="UP000606490">
    <property type="component" value="Unassembled WGS sequence"/>
</dbReference>
<dbReference type="InterPro" id="IPR000531">
    <property type="entry name" value="Beta-barrel_TonB"/>
</dbReference>
<dbReference type="PROSITE" id="PS52016">
    <property type="entry name" value="TONB_DEPENDENT_REC_3"/>
    <property type="match status" value="1"/>
</dbReference>
<evidence type="ECO:0000256" key="5">
    <source>
        <dbReference type="ARBA" id="ARBA00022692"/>
    </source>
</evidence>
<evidence type="ECO:0000256" key="12">
    <source>
        <dbReference type="SAM" id="SignalP"/>
    </source>
</evidence>
<comment type="subcellular location">
    <subcellularLocation>
        <location evidence="1 10">Cell outer membrane</location>
        <topology evidence="1 10">Multi-pass membrane protein</topology>
    </subcellularLocation>
</comment>
<dbReference type="Gene3D" id="2.40.170.20">
    <property type="entry name" value="TonB-dependent receptor, beta-barrel domain"/>
    <property type="match status" value="1"/>
</dbReference>
<evidence type="ECO:0000256" key="9">
    <source>
        <dbReference type="ARBA" id="ARBA00023237"/>
    </source>
</evidence>
<dbReference type="EMBL" id="JAEUXJ010000006">
    <property type="protein sequence ID" value="MBL6456798.1"/>
    <property type="molecule type" value="Genomic_DNA"/>
</dbReference>
<dbReference type="Gene3D" id="2.170.130.10">
    <property type="entry name" value="TonB-dependent receptor, plug domain"/>
    <property type="match status" value="1"/>
</dbReference>
<name>A0ABS1V527_9PROT</name>
<dbReference type="Pfam" id="PF00593">
    <property type="entry name" value="TonB_dep_Rec_b-barrel"/>
    <property type="match status" value="1"/>
</dbReference>
<dbReference type="InterPro" id="IPR010105">
    <property type="entry name" value="TonB_sidphr_rcpt"/>
</dbReference>
<keyword evidence="7 10" id="KW-0472">Membrane</keyword>
<evidence type="ECO:0000256" key="6">
    <source>
        <dbReference type="ARBA" id="ARBA00023077"/>
    </source>
</evidence>
<keyword evidence="4 10" id="KW-1134">Transmembrane beta strand</keyword>
<evidence type="ECO:0000256" key="11">
    <source>
        <dbReference type="RuleBase" id="RU003357"/>
    </source>
</evidence>
<evidence type="ECO:0000256" key="1">
    <source>
        <dbReference type="ARBA" id="ARBA00004571"/>
    </source>
</evidence>
<dbReference type="InterPro" id="IPR012910">
    <property type="entry name" value="Plug_dom"/>
</dbReference>
<keyword evidence="12" id="KW-0732">Signal</keyword>
<evidence type="ECO:0000256" key="7">
    <source>
        <dbReference type="ARBA" id="ARBA00023136"/>
    </source>
</evidence>
<dbReference type="Pfam" id="PF07715">
    <property type="entry name" value="Plug"/>
    <property type="match status" value="1"/>
</dbReference>
<evidence type="ECO:0000256" key="4">
    <source>
        <dbReference type="ARBA" id="ARBA00022452"/>
    </source>
</evidence>
<evidence type="ECO:0000313" key="16">
    <source>
        <dbReference type="Proteomes" id="UP000606490"/>
    </source>
</evidence>
<dbReference type="SUPFAM" id="SSF56935">
    <property type="entry name" value="Porins"/>
    <property type="match status" value="1"/>
</dbReference>
<keyword evidence="16" id="KW-1185">Reference proteome</keyword>
<evidence type="ECO:0000259" key="13">
    <source>
        <dbReference type="Pfam" id="PF00593"/>
    </source>
</evidence>
<feature type="domain" description="TonB-dependent receptor plug" evidence="14">
    <location>
        <begin position="69"/>
        <end position="167"/>
    </location>
</feature>
<feature type="signal peptide" evidence="12">
    <location>
        <begin position="1"/>
        <end position="30"/>
    </location>
</feature>
<evidence type="ECO:0000259" key="14">
    <source>
        <dbReference type="Pfam" id="PF07715"/>
    </source>
</evidence>
<accession>A0ABS1V527</accession>
<evidence type="ECO:0000256" key="2">
    <source>
        <dbReference type="ARBA" id="ARBA00009810"/>
    </source>
</evidence>
<dbReference type="NCBIfam" id="TIGR01783">
    <property type="entry name" value="TonB-siderophor"/>
    <property type="match status" value="1"/>
</dbReference>
<keyword evidence="8 15" id="KW-0675">Receptor</keyword>